<evidence type="ECO:0000259" key="2">
    <source>
        <dbReference type="Pfam" id="PF18662"/>
    </source>
</evidence>
<dbReference type="InterPro" id="IPR009270">
    <property type="entry name" value="DUF927"/>
</dbReference>
<sequence>MQQPDRSKFVHEAELPISFGRNATDTNWKVDYLKWPDFVDRLRIARRTTETMQQYDKMSREEKGVIKSGPAFVGGLVRGGRRRKESVDVRSLITLDVDTPDEPFLMMVDLVIGDHAYVIYSTHSHRHGKPKYRLIILMDREMTPDECSAASRMIAFSLGMECFDKTTFDVNRLMYLPSCSKDAEPVFIESEGNPFGVDHALGMYEANWTDPANWPKHPSEAGSRFTGRKPQDPRAKRGIVGQFCRVYSIEDAINEFLSEIYVPGSMTNRYTYTQGSSGNGLELFPEQELAYSHQDSDPVADGHSHNAFDLVRIHLFGHLDEDAPEGQEVDQKPSHLEMVKFTHGLDDVQRLIQEEATAEIQEAFGDDPDFEYGIDAVSGAETAINLTGIKIPLGFEVIGGKLFEVKTLKNGEVRKVGVCECLVAVTGRYTNLTDHTQGLEVSWVSNRGTKSVSDTRSTFADSKKLINLSDYGLPVHSENARKLAAYISRFESENADRMVTRIVSNQLGWIGGGFLLGERFIGEGDIQFMPKDAGDGQTARGFHIKGELQGTMLVLERIKPFPAVKMAVYAALSAPLLSLWGESPYIFELAGSTSRGKTTALRIAASLFGSPDETKPGIFRQWNMTKVAIERYASTMNHLPLFLDDTKKTDERTARPIVYQFSSGQGKGRGSLKGTQVSAGWQTVMLSTGEQRVTSFAKDGGSVGRVLSLEGSPFITADIEAARLVQELNKLVGENYGHMAEPWIRFLQTADMTHWKKQFSAACEWYLQISRTAGEVAMRLSRIMALIDVTGQMFDACFGQGLYAAADLEKSWMEVTGGSPELDRAEEALESVMSWVTTNNRQFIINGGGQPYQGRLFGEIKEDELFVIDDLLDEHLRSRGYEPLSISKAWKEKGWTKAAPQRTKWRRRLGGGNPWTYCFDMTKLEWSFDTRERFSEFGQD</sequence>
<organism evidence="3 4">
    <name type="scientific">Paenibacillus helianthi</name>
    <dbReference type="NCBI Taxonomy" id="1349432"/>
    <lineage>
        <taxon>Bacteria</taxon>
        <taxon>Bacillati</taxon>
        <taxon>Bacillota</taxon>
        <taxon>Bacilli</taxon>
        <taxon>Bacillales</taxon>
        <taxon>Paenibacillaceae</taxon>
        <taxon>Paenibacillus</taxon>
    </lineage>
</organism>
<dbReference type="RefSeq" id="WP_074108619.1">
    <property type="nucleotide sequence ID" value="NZ_LVWI01000062.1"/>
</dbReference>
<evidence type="ECO:0000313" key="4">
    <source>
        <dbReference type="Proteomes" id="UP000186058"/>
    </source>
</evidence>
<name>A0ABX3EKF8_9BACL</name>
<evidence type="ECO:0000259" key="1">
    <source>
        <dbReference type="Pfam" id="PF06048"/>
    </source>
</evidence>
<dbReference type="Proteomes" id="UP000186058">
    <property type="component" value="Unassembled WGS sequence"/>
</dbReference>
<dbReference type="EMBL" id="LVWI01000062">
    <property type="protein sequence ID" value="OKP83289.1"/>
    <property type="molecule type" value="Genomic_DNA"/>
</dbReference>
<feature type="domain" description="DUF927" evidence="1">
    <location>
        <begin position="408"/>
        <end position="675"/>
    </location>
</feature>
<dbReference type="Pfam" id="PF18662">
    <property type="entry name" value="HTH_56"/>
    <property type="match status" value="1"/>
</dbReference>
<keyword evidence="4" id="KW-1185">Reference proteome</keyword>
<evidence type="ECO:0000313" key="3">
    <source>
        <dbReference type="EMBL" id="OKP83289.1"/>
    </source>
</evidence>
<feature type="domain" description="Cch helix turn helix" evidence="2">
    <location>
        <begin position="823"/>
        <end position="921"/>
    </location>
</feature>
<reference evidence="3 4" key="1">
    <citation type="submission" date="2016-03" db="EMBL/GenBank/DDBJ databases">
        <authorList>
            <person name="Sant'Anna F.H."/>
            <person name="Ambrosini A."/>
            <person name="Souza R."/>
            <person name="Bach E."/>
            <person name="Fernandes G."/>
            <person name="Balsanelli E."/>
            <person name="Baura V.A."/>
            <person name="Souza E.M."/>
            <person name="Passaglia L."/>
        </authorList>
    </citation>
    <scope>NUCLEOTIDE SEQUENCE [LARGE SCALE GENOMIC DNA]</scope>
    <source>
        <strain evidence="3 4">P26E</strain>
    </source>
</reference>
<protein>
    <recommendedName>
        <fullName evidence="5">DUF927 domain-containing protein</fullName>
    </recommendedName>
</protein>
<evidence type="ECO:0008006" key="5">
    <source>
        <dbReference type="Google" id="ProtNLM"/>
    </source>
</evidence>
<gene>
    <name evidence="3" type="ORF">A3844_22810</name>
</gene>
<proteinExistence type="predicted"/>
<comment type="caution">
    <text evidence="3">The sequence shown here is derived from an EMBL/GenBank/DDBJ whole genome shotgun (WGS) entry which is preliminary data.</text>
</comment>
<dbReference type="InterPro" id="IPR040538">
    <property type="entry name" value="Cch_HTH"/>
</dbReference>
<dbReference type="Pfam" id="PF06048">
    <property type="entry name" value="DUF927"/>
    <property type="match status" value="1"/>
</dbReference>
<accession>A0ABX3EKF8</accession>